<dbReference type="EMBL" id="AP025628">
    <property type="protein sequence ID" value="BDG62235.1"/>
    <property type="molecule type" value="Genomic_DNA"/>
</dbReference>
<evidence type="ECO:0000256" key="3">
    <source>
        <dbReference type="ARBA" id="ARBA00022884"/>
    </source>
</evidence>
<comment type="subunit">
    <text evidence="6">Part of the 50S ribosomal subunit.</text>
</comment>
<comment type="function">
    <text evidence="6 8">This protein binds to the 23S rRNA, and is important in its secondary structure. It is located near the subunit interface in the base of the L7/L12 stalk, and near the tRNA binding site of the peptidyltransferase center.</text>
</comment>
<keyword evidence="4 6" id="KW-0689">Ribosomal protein</keyword>
<dbReference type="FunFam" id="3.90.930.12:FF:000002">
    <property type="entry name" value="50S ribosomal protein L6"/>
    <property type="match status" value="1"/>
</dbReference>
<dbReference type="Gene3D" id="3.90.930.12">
    <property type="entry name" value="Ribosomal protein L6, alpha-beta domain"/>
    <property type="match status" value="2"/>
</dbReference>
<dbReference type="AlphaFoldDB" id="A0AA35CMV4"/>
<keyword evidence="3 6" id="KW-0694">RNA-binding</keyword>
<evidence type="ECO:0000313" key="11">
    <source>
        <dbReference type="Proteomes" id="UP001163687"/>
    </source>
</evidence>
<dbReference type="InterPro" id="IPR036789">
    <property type="entry name" value="Ribosomal_uL6-like_a/b-dom_sf"/>
</dbReference>
<evidence type="ECO:0000313" key="10">
    <source>
        <dbReference type="EMBL" id="BDG62235.1"/>
    </source>
</evidence>
<feature type="domain" description="Large ribosomal subunit protein uL6 alpha-beta" evidence="9">
    <location>
        <begin position="11"/>
        <end position="82"/>
    </location>
</feature>
<evidence type="ECO:0000256" key="5">
    <source>
        <dbReference type="ARBA" id="ARBA00023274"/>
    </source>
</evidence>
<gene>
    <name evidence="6 10" type="primary">rplF</name>
    <name evidence="10" type="ORF">caldi_33250</name>
</gene>
<protein>
    <recommendedName>
        <fullName evidence="6">Large ribosomal subunit protein uL6</fullName>
    </recommendedName>
</protein>
<dbReference type="KEGG" id="cmic:caldi_33250"/>
<evidence type="ECO:0000256" key="7">
    <source>
        <dbReference type="RuleBase" id="RU003869"/>
    </source>
</evidence>
<dbReference type="FunFam" id="3.90.930.12:FF:000001">
    <property type="entry name" value="50S ribosomal protein L6"/>
    <property type="match status" value="1"/>
</dbReference>
<dbReference type="SUPFAM" id="SSF56053">
    <property type="entry name" value="Ribosomal protein L6"/>
    <property type="match status" value="2"/>
</dbReference>
<proteinExistence type="inferred from homology"/>
<dbReference type="NCBIfam" id="TIGR03654">
    <property type="entry name" value="L6_bact"/>
    <property type="match status" value="1"/>
</dbReference>
<dbReference type="GO" id="GO:0003735">
    <property type="term" value="F:structural constituent of ribosome"/>
    <property type="evidence" value="ECO:0007669"/>
    <property type="project" value="UniProtKB-UniRule"/>
</dbReference>
<evidence type="ECO:0000256" key="4">
    <source>
        <dbReference type="ARBA" id="ARBA00022980"/>
    </source>
</evidence>
<keyword evidence="11" id="KW-1185">Reference proteome</keyword>
<dbReference type="HAMAP" id="MF_01365_B">
    <property type="entry name" value="Ribosomal_uL6_B"/>
    <property type="match status" value="1"/>
</dbReference>
<dbReference type="PANTHER" id="PTHR11655">
    <property type="entry name" value="60S/50S RIBOSOMAL PROTEIN L6/L9"/>
    <property type="match status" value="1"/>
</dbReference>
<dbReference type="InterPro" id="IPR020040">
    <property type="entry name" value="Ribosomal_uL6_a/b-dom"/>
</dbReference>
<evidence type="ECO:0000256" key="6">
    <source>
        <dbReference type="HAMAP-Rule" id="MF_01365"/>
    </source>
</evidence>
<dbReference type="PANTHER" id="PTHR11655:SF14">
    <property type="entry name" value="LARGE RIBOSOMAL SUBUNIT PROTEIN UL6M"/>
    <property type="match status" value="1"/>
</dbReference>
<dbReference type="Proteomes" id="UP001163687">
    <property type="component" value="Chromosome"/>
</dbReference>
<dbReference type="GO" id="GO:0022625">
    <property type="term" value="C:cytosolic large ribosomal subunit"/>
    <property type="evidence" value="ECO:0007669"/>
    <property type="project" value="UniProtKB-UniRule"/>
</dbReference>
<comment type="similarity">
    <text evidence="1 6 7">Belongs to the universal ribosomal protein uL6 family.</text>
</comment>
<dbReference type="InterPro" id="IPR000702">
    <property type="entry name" value="Ribosomal_uL6-like"/>
</dbReference>
<keyword evidence="2 6" id="KW-0699">rRNA-binding</keyword>
<accession>A0AA35CMV4</accession>
<dbReference type="RefSeq" id="WP_264842829.1">
    <property type="nucleotide sequence ID" value="NZ_AP025628.1"/>
</dbReference>
<evidence type="ECO:0000256" key="1">
    <source>
        <dbReference type="ARBA" id="ARBA00009356"/>
    </source>
</evidence>
<evidence type="ECO:0000259" key="9">
    <source>
        <dbReference type="Pfam" id="PF00347"/>
    </source>
</evidence>
<dbReference type="Pfam" id="PF00347">
    <property type="entry name" value="Ribosomal_L6"/>
    <property type="match status" value="2"/>
</dbReference>
<reference evidence="10" key="1">
    <citation type="submission" date="2022-03" db="EMBL/GenBank/DDBJ databases">
        <title>Complete genome sequence of Caldinitratiruptor microaerophilus.</title>
        <authorList>
            <person name="Mukaiyama R."/>
            <person name="Nishiyama T."/>
            <person name="Ueda K."/>
        </authorList>
    </citation>
    <scope>NUCLEOTIDE SEQUENCE</scope>
    <source>
        <strain evidence="10">JCM 16183</strain>
    </source>
</reference>
<dbReference type="InterPro" id="IPR019906">
    <property type="entry name" value="Ribosomal_uL6_bac-type"/>
</dbReference>
<dbReference type="PIRSF" id="PIRSF002162">
    <property type="entry name" value="Ribosomal_L6"/>
    <property type="match status" value="1"/>
</dbReference>
<organism evidence="10 11">
    <name type="scientific">Caldinitratiruptor microaerophilus</name>
    <dbReference type="NCBI Taxonomy" id="671077"/>
    <lineage>
        <taxon>Bacteria</taxon>
        <taxon>Bacillati</taxon>
        <taxon>Bacillota</taxon>
        <taxon>Clostridia</taxon>
        <taxon>Eubacteriales</taxon>
        <taxon>Symbiobacteriaceae</taxon>
        <taxon>Caldinitratiruptor</taxon>
    </lineage>
</organism>
<dbReference type="GO" id="GO:0002181">
    <property type="term" value="P:cytoplasmic translation"/>
    <property type="evidence" value="ECO:0007669"/>
    <property type="project" value="TreeGrafter"/>
</dbReference>
<dbReference type="GO" id="GO:0019843">
    <property type="term" value="F:rRNA binding"/>
    <property type="evidence" value="ECO:0007669"/>
    <property type="project" value="UniProtKB-UniRule"/>
</dbReference>
<sequence length="179" mass="19651">MSRVGKKPIPIPAGVEVKVEGNTVRVKGPKGQLERQVHPDMEVRVEDGHIVVRRPSDERQHRALHGLTRTLVANMVEGVTKGYEKALELVGTGYRAAKTGNKLTLTVGFSHPVEITPPAGIQIEVPRPTEIRISGMDKELVGQFAADVRSVRPPEPYLGKGIRYVGEKVRRKVGKTGKK</sequence>
<dbReference type="PRINTS" id="PR00059">
    <property type="entry name" value="RIBOSOMALL6"/>
</dbReference>
<keyword evidence="5 6" id="KW-0687">Ribonucleoprotein</keyword>
<feature type="domain" description="Large ribosomal subunit protein uL6 alpha-beta" evidence="9">
    <location>
        <begin position="90"/>
        <end position="164"/>
    </location>
</feature>
<name>A0AA35CMV4_9FIRM</name>
<evidence type="ECO:0000256" key="2">
    <source>
        <dbReference type="ARBA" id="ARBA00022730"/>
    </source>
</evidence>
<evidence type="ECO:0000256" key="8">
    <source>
        <dbReference type="RuleBase" id="RU003870"/>
    </source>
</evidence>